<dbReference type="SMART" id="SM01007">
    <property type="entry name" value="Aldolase_II"/>
    <property type="match status" value="1"/>
</dbReference>
<reference evidence="2" key="1">
    <citation type="journal article" date="2019" name="PLoS Negl. Trop. Dis.">
        <title>Revisiting the worldwide diversity of Leptospira species in the environment.</title>
        <authorList>
            <person name="Vincent A.T."/>
            <person name="Schiettekatte O."/>
            <person name="Bourhy P."/>
            <person name="Veyrier F.J."/>
            <person name="Picardeau M."/>
        </authorList>
    </citation>
    <scope>NUCLEOTIDE SEQUENCE [LARGE SCALE GENOMIC DNA]</scope>
    <source>
        <strain evidence="2">201702476</strain>
    </source>
</reference>
<dbReference type="RefSeq" id="WP_135625396.1">
    <property type="nucleotide sequence ID" value="NZ_RQGD01000046.1"/>
</dbReference>
<comment type="caution">
    <text evidence="2">The sequence shown here is derived from an EMBL/GenBank/DDBJ whole genome shotgun (WGS) entry which is preliminary data.</text>
</comment>
<sequence>MIDDNKKINELVSVSRRLGERFDLVQAGGGNTSVKTSDGFMYVKSSGLRLSDLKSADSFVKIDNQNLKKDFLETNWAVYEKRQREELANKIVTKNNMTPDRRPSIETLLHSNLDGFVLHSHPVQVTALFSDANAEKKAFEILPNAAFVKYETPGIDLALQMMASKKRFEEKNGITPDVYIFQNHGLVARAHSASAAFILTNEVCDSLAKHSGIHFNHDKVVNEISIAMEKVFHESFVTIYSSNTKVDSVSITQKAFFPDGVVFLGVIPVRFEKISSEHIELQLNSYMREYGSTPRVFVFGESIYFSGSNLVKARESEEVWRLHQIVSQFKPSSLSEEEIKYLSHWEAEKFRQKV</sequence>
<dbReference type="Proteomes" id="UP000297693">
    <property type="component" value="Unassembled WGS sequence"/>
</dbReference>
<dbReference type="SUPFAM" id="SSF53639">
    <property type="entry name" value="AraD/HMP-PK domain-like"/>
    <property type="match status" value="1"/>
</dbReference>
<dbReference type="AlphaFoldDB" id="A0A4R9JY96"/>
<dbReference type="OrthoDB" id="9774430at2"/>
<evidence type="ECO:0000313" key="3">
    <source>
        <dbReference type="Proteomes" id="UP000297693"/>
    </source>
</evidence>
<dbReference type="InterPro" id="IPR036409">
    <property type="entry name" value="Aldolase_II/adducin_N_sf"/>
</dbReference>
<evidence type="ECO:0000259" key="1">
    <source>
        <dbReference type="SMART" id="SM01007"/>
    </source>
</evidence>
<gene>
    <name evidence="2" type="ORF">EHQ58_17825</name>
</gene>
<name>A0A4R9JY96_9LEPT</name>
<keyword evidence="3" id="KW-1185">Reference proteome</keyword>
<organism evidence="2 3">
    <name type="scientific">Leptospira ognonensis</name>
    <dbReference type="NCBI Taxonomy" id="2484945"/>
    <lineage>
        <taxon>Bacteria</taxon>
        <taxon>Pseudomonadati</taxon>
        <taxon>Spirochaetota</taxon>
        <taxon>Spirochaetia</taxon>
        <taxon>Leptospirales</taxon>
        <taxon>Leptospiraceae</taxon>
        <taxon>Leptospira</taxon>
    </lineage>
</organism>
<protein>
    <submittedName>
        <fullName evidence="2">Class II aldolase</fullName>
    </submittedName>
</protein>
<dbReference type="Pfam" id="PF00596">
    <property type="entry name" value="Aldolase_II"/>
    <property type="match status" value="1"/>
</dbReference>
<proteinExistence type="predicted"/>
<dbReference type="Gene3D" id="3.40.225.10">
    <property type="entry name" value="Class II aldolase/adducin N-terminal domain"/>
    <property type="match status" value="1"/>
</dbReference>
<accession>A0A4R9JY96</accession>
<evidence type="ECO:0000313" key="2">
    <source>
        <dbReference type="EMBL" id="TGL56477.1"/>
    </source>
</evidence>
<dbReference type="InterPro" id="IPR001303">
    <property type="entry name" value="Aldolase_II/adducin_N"/>
</dbReference>
<feature type="domain" description="Class II aldolase/adducin N-terminal" evidence="1">
    <location>
        <begin position="10"/>
        <end position="211"/>
    </location>
</feature>
<dbReference type="EMBL" id="RQGD01000046">
    <property type="protein sequence ID" value="TGL56477.1"/>
    <property type="molecule type" value="Genomic_DNA"/>
</dbReference>